<evidence type="ECO:0000259" key="13">
    <source>
        <dbReference type="PROSITE" id="PS50198"/>
    </source>
</evidence>
<keyword evidence="4 12" id="KW-0812">Transmembrane</keyword>
<dbReference type="RefSeq" id="WP_353546657.1">
    <property type="nucleotide sequence ID" value="NZ_JAGKSB010000005.1"/>
</dbReference>
<dbReference type="InterPro" id="IPR027304">
    <property type="entry name" value="Trigger_fact/SurA_dom_sf"/>
</dbReference>
<dbReference type="Gene3D" id="1.10.8.1040">
    <property type="match status" value="1"/>
</dbReference>
<proteinExistence type="inferred from homology"/>
<keyword evidence="3" id="KW-0997">Cell inner membrane</keyword>
<keyword evidence="11" id="KW-0697">Rotamase</keyword>
<comment type="caution">
    <text evidence="14">The sequence shown here is derived from an EMBL/GenBank/DDBJ whole genome shotgun (WGS) entry which is preliminary data.</text>
</comment>
<evidence type="ECO:0000256" key="9">
    <source>
        <dbReference type="ARBA" id="ARBA00040743"/>
    </source>
</evidence>
<evidence type="ECO:0000256" key="7">
    <source>
        <dbReference type="ARBA" id="ARBA00023186"/>
    </source>
</evidence>
<comment type="subcellular location">
    <subcellularLocation>
        <location evidence="1">Cell inner membrane</location>
        <topology evidence="1">Single-pass type II membrane protein</topology>
        <orientation evidence="1">Periplasmic side</orientation>
    </subcellularLocation>
</comment>
<keyword evidence="11" id="KW-0413">Isomerase</keyword>
<evidence type="ECO:0000313" key="15">
    <source>
        <dbReference type="Proteomes" id="UP000679691"/>
    </source>
</evidence>
<name>A0A8T4H7Y3_9SPHI</name>
<evidence type="ECO:0000256" key="4">
    <source>
        <dbReference type="ARBA" id="ARBA00022692"/>
    </source>
</evidence>
<evidence type="ECO:0000256" key="10">
    <source>
        <dbReference type="ARBA" id="ARBA00042775"/>
    </source>
</evidence>
<keyword evidence="2" id="KW-1003">Cell membrane</keyword>
<dbReference type="PROSITE" id="PS50198">
    <property type="entry name" value="PPIC_PPIASE_2"/>
    <property type="match status" value="1"/>
</dbReference>
<evidence type="ECO:0000256" key="3">
    <source>
        <dbReference type="ARBA" id="ARBA00022519"/>
    </source>
</evidence>
<dbReference type="Proteomes" id="UP000679691">
    <property type="component" value="Unassembled WGS sequence"/>
</dbReference>
<dbReference type="InterPro" id="IPR046357">
    <property type="entry name" value="PPIase_dom_sf"/>
</dbReference>
<evidence type="ECO:0000256" key="1">
    <source>
        <dbReference type="ARBA" id="ARBA00004382"/>
    </source>
</evidence>
<evidence type="ECO:0000313" key="14">
    <source>
        <dbReference type="EMBL" id="MBP3943172.1"/>
    </source>
</evidence>
<dbReference type="Pfam" id="PF13623">
    <property type="entry name" value="SurA_N_2"/>
    <property type="match status" value="1"/>
</dbReference>
<dbReference type="Pfam" id="PF13616">
    <property type="entry name" value="Rotamase_3"/>
    <property type="match status" value="1"/>
</dbReference>
<evidence type="ECO:0000256" key="11">
    <source>
        <dbReference type="PROSITE-ProRule" id="PRU00278"/>
    </source>
</evidence>
<keyword evidence="7" id="KW-0143">Chaperone</keyword>
<keyword evidence="6 12" id="KW-0472">Membrane</keyword>
<accession>A0A8T4H7Y3</accession>
<sequence>MGLMSYLRNRAGLIVTVIGIAIIAFLLGDAIRTGTPFWAAHQNQVGNINGEAIAYQDFNQQVDQTAETFKQQMGGGSLTPQMKTYAVQQVWNQYVTRELLKQEIEKIGLSVGKTELNDMVTGANPAYQIQQAFANPQTGQFDRAQLTNFISQVSTAGNAQAAAQWNALLEGVKEERLSTKYANLLSNSVYVTSLEANDDYLQRNKLANFKYVLLDYAGIKDADVKLTDADYKAYYDKNKNLFRNTEESRAVEYVIFDGRPAAKDSLFAKESINKLKENLIASTNDSLFASINSDTKYPFTYVKKGQVSPALDSVLFNAPVGATVGPFLANGAYEIAKITDARFSPDSVKASHILLNSQELGEAKTLAKADSIKALIQKGESFAALALQFSMDQGSKVNGGELGTFTRGRMVPEFENAVFNGKTGDLLVVNSQYGVHIIKIENQIGNAKVVKAAIVNKTISSGKETLNAAYSKANDFLSQVNADNFAEVAKKSNLQIGVAKNVVGMDNSLENNEVPRDVIKWIFEADKNEVTDRIFESENTYIVAKVTGINPKGILPLEAVKNDIEVAVRNEVKARQLQEKANAALAGATSIDQIAQKLGKSAVAVENVVLANPVIPGVALENAVVGTLFGLQPNKPSKAIQGNQGVYVVQVNGFVNPAGTTDINAQKKQLLAGKAQRAWASIFRALQDKAEIVDNRVKFF</sequence>
<protein>
    <recommendedName>
        <fullName evidence="9">Periplasmic chaperone PpiD</fullName>
    </recommendedName>
    <alternativeName>
        <fullName evidence="10">Periplasmic folding chaperone</fullName>
    </alternativeName>
</protein>
<dbReference type="PANTHER" id="PTHR47529:SF1">
    <property type="entry name" value="PERIPLASMIC CHAPERONE PPID"/>
    <property type="match status" value="1"/>
</dbReference>
<dbReference type="AlphaFoldDB" id="A0A8T4H7Y3"/>
<dbReference type="InterPro" id="IPR023058">
    <property type="entry name" value="PPIase_PpiC_CS"/>
</dbReference>
<evidence type="ECO:0000256" key="12">
    <source>
        <dbReference type="SAM" id="Phobius"/>
    </source>
</evidence>
<dbReference type="SUPFAM" id="SSF109998">
    <property type="entry name" value="Triger factor/SurA peptide-binding domain-like"/>
    <property type="match status" value="1"/>
</dbReference>
<dbReference type="PANTHER" id="PTHR47529">
    <property type="entry name" value="PEPTIDYL-PROLYL CIS-TRANS ISOMERASE D"/>
    <property type="match status" value="1"/>
</dbReference>
<feature type="transmembrane region" description="Helical" evidence="12">
    <location>
        <begin position="12"/>
        <end position="31"/>
    </location>
</feature>
<dbReference type="InterPro" id="IPR000297">
    <property type="entry name" value="PPIase_PpiC"/>
</dbReference>
<keyword evidence="15" id="KW-1185">Reference proteome</keyword>
<organism evidence="14 15">
    <name type="scientific">Rhinopithecimicrobium faecis</name>
    <dbReference type="NCBI Taxonomy" id="2820698"/>
    <lineage>
        <taxon>Bacteria</taxon>
        <taxon>Pseudomonadati</taxon>
        <taxon>Bacteroidota</taxon>
        <taxon>Sphingobacteriia</taxon>
        <taxon>Sphingobacteriales</taxon>
        <taxon>Sphingobacteriaceae</taxon>
        <taxon>Rhinopithecimicrobium</taxon>
    </lineage>
</organism>
<dbReference type="EMBL" id="JAGKSB010000005">
    <property type="protein sequence ID" value="MBP3943172.1"/>
    <property type="molecule type" value="Genomic_DNA"/>
</dbReference>
<comment type="similarity">
    <text evidence="8">Belongs to the PpiD chaperone family.</text>
</comment>
<dbReference type="SUPFAM" id="SSF54534">
    <property type="entry name" value="FKBP-like"/>
    <property type="match status" value="1"/>
</dbReference>
<dbReference type="GO" id="GO:0005886">
    <property type="term" value="C:plasma membrane"/>
    <property type="evidence" value="ECO:0007669"/>
    <property type="project" value="UniProtKB-SubCell"/>
</dbReference>
<feature type="domain" description="PpiC" evidence="13">
    <location>
        <begin position="345"/>
        <end position="442"/>
    </location>
</feature>
<dbReference type="Gene3D" id="3.10.50.40">
    <property type="match status" value="2"/>
</dbReference>
<dbReference type="GO" id="GO:0003755">
    <property type="term" value="F:peptidyl-prolyl cis-trans isomerase activity"/>
    <property type="evidence" value="ECO:0007669"/>
    <property type="project" value="UniProtKB-KW"/>
</dbReference>
<dbReference type="PROSITE" id="PS01096">
    <property type="entry name" value="PPIC_PPIASE_1"/>
    <property type="match status" value="1"/>
</dbReference>
<keyword evidence="5 12" id="KW-1133">Transmembrane helix</keyword>
<evidence type="ECO:0000256" key="2">
    <source>
        <dbReference type="ARBA" id="ARBA00022475"/>
    </source>
</evidence>
<reference evidence="14" key="1">
    <citation type="submission" date="2021-03" db="EMBL/GenBank/DDBJ databases">
        <authorList>
            <person name="Lu T."/>
            <person name="Wang Q."/>
            <person name="Han X."/>
        </authorList>
    </citation>
    <scope>NUCLEOTIDE SEQUENCE</scope>
    <source>
        <strain evidence="14">WQ 2009</strain>
    </source>
</reference>
<evidence type="ECO:0000256" key="5">
    <source>
        <dbReference type="ARBA" id="ARBA00022989"/>
    </source>
</evidence>
<dbReference type="Pfam" id="PF13145">
    <property type="entry name" value="Rotamase_2"/>
    <property type="match status" value="1"/>
</dbReference>
<dbReference type="InterPro" id="IPR052029">
    <property type="entry name" value="PpiD_chaperone"/>
</dbReference>
<gene>
    <name evidence="14" type="ORF">J5U18_06280</name>
</gene>
<evidence type="ECO:0000256" key="8">
    <source>
        <dbReference type="ARBA" id="ARBA00038408"/>
    </source>
</evidence>
<evidence type="ECO:0000256" key="6">
    <source>
        <dbReference type="ARBA" id="ARBA00023136"/>
    </source>
</evidence>